<keyword evidence="3" id="KW-1003">Cell membrane</keyword>
<dbReference type="Pfam" id="PF01313">
    <property type="entry name" value="Bac_export_3"/>
    <property type="match status" value="1"/>
</dbReference>
<sequence>MTDADLIADAASRALLVVLEVAAPVVVPIVVVALVVGLVQAATSINEASLSFIPKLLAAGGALALGGALMLRLLTDFTHELYGRIPDLLR</sequence>
<evidence type="ECO:0000313" key="8">
    <source>
        <dbReference type="EMBL" id="TRW14089.1"/>
    </source>
</evidence>
<feature type="transmembrane region" description="Helical" evidence="7">
    <location>
        <begin position="56"/>
        <end position="74"/>
    </location>
</feature>
<comment type="similarity">
    <text evidence="2">Belongs to the FliQ/MopD/SpaQ family.</text>
</comment>
<gene>
    <name evidence="8" type="ORF">FMM06_10170</name>
</gene>
<keyword evidence="8" id="KW-0282">Flagellum</keyword>
<dbReference type="RefSeq" id="WP_144237295.1">
    <property type="nucleotide sequence ID" value="NZ_VJWA01000002.1"/>
</dbReference>
<reference evidence="8 9" key="1">
    <citation type="submission" date="2019-07" db="EMBL/GenBank/DDBJ databases">
        <title>Novel species isolated from glacier.</title>
        <authorList>
            <person name="Liu Q."/>
            <person name="Xin Y.-H."/>
        </authorList>
    </citation>
    <scope>NUCLEOTIDE SEQUENCE [LARGE SCALE GENOMIC DNA]</scope>
    <source>
        <strain evidence="8 9">LB1R16</strain>
    </source>
</reference>
<evidence type="ECO:0000313" key="9">
    <source>
        <dbReference type="Proteomes" id="UP000317894"/>
    </source>
</evidence>
<dbReference type="PRINTS" id="PR00952">
    <property type="entry name" value="TYPE3IMQPROT"/>
</dbReference>
<keyword evidence="6 7" id="KW-0472">Membrane</keyword>
<evidence type="ECO:0000256" key="3">
    <source>
        <dbReference type="ARBA" id="ARBA00022475"/>
    </source>
</evidence>
<organism evidence="8 9">
    <name type="scientific">Glacieibacterium frigidum</name>
    <dbReference type="NCBI Taxonomy" id="2593303"/>
    <lineage>
        <taxon>Bacteria</taxon>
        <taxon>Pseudomonadati</taxon>
        <taxon>Pseudomonadota</taxon>
        <taxon>Alphaproteobacteria</taxon>
        <taxon>Sphingomonadales</taxon>
        <taxon>Sphingosinicellaceae</taxon>
        <taxon>Glacieibacterium</taxon>
    </lineage>
</organism>
<dbReference type="GO" id="GO:0009306">
    <property type="term" value="P:protein secretion"/>
    <property type="evidence" value="ECO:0007669"/>
    <property type="project" value="InterPro"/>
</dbReference>
<protein>
    <submittedName>
        <fullName evidence="8">Flagellar biosynthetic protein FliQ</fullName>
    </submittedName>
</protein>
<keyword evidence="8" id="KW-0969">Cilium</keyword>
<keyword evidence="9" id="KW-1185">Reference proteome</keyword>
<keyword evidence="8" id="KW-0966">Cell projection</keyword>
<dbReference type="Proteomes" id="UP000317894">
    <property type="component" value="Unassembled WGS sequence"/>
</dbReference>
<evidence type="ECO:0000256" key="2">
    <source>
        <dbReference type="ARBA" id="ARBA00006156"/>
    </source>
</evidence>
<evidence type="ECO:0000256" key="1">
    <source>
        <dbReference type="ARBA" id="ARBA00004651"/>
    </source>
</evidence>
<dbReference type="EMBL" id="VJWA01000002">
    <property type="protein sequence ID" value="TRW14089.1"/>
    <property type="molecule type" value="Genomic_DNA"/>
</dbReference>
<proteinExistence type="inferred from homology"/>
<dbReference type="GO" id="GO:0005886">
    <property type="term" value="C:plasma membrane"/>
    <property type="evidence" value="ECO:0007669"/>
    <property type="project" value="UniProtKB-SubCell"/>
</dbReference>
<feature type="transmembrane region" description="Helical" evidence="7">
    <location>
        <begin position="14"/>
        <end position="36"/>
    </location>
</feature>
<accession>A0A552U7D1</accession>
<dbReference type="InterPro" id="IPR002191">
    <property type="entry name" value="Bac_export_3"/>
</dbReference>
<name>A0A552U7D1_9SPHN</name>
<comment type="caution">
    <text evidence="8">The sequence shown here is derived from an EMBL/GenBank/DDBJ whole genome shotgun (WGS) entry which is preliminary data.</text>
</comment>
<dbReference type="PIRSF" id="PIRSF004669">
    <property type="entry name" value="FliQ"/>
    <property type="match status" value="1"/>
</dbReference>
<keyword evidence="5 7" id="KW-1133">Transmembrane helix</keyword>
<evidence type="ECO:0000256" key="4">
    <source>
        <dbReference type="ARBA" id="ARBA00022692"/>
    </source>
</evidence>
<dbReference type="AlphaFoldDB" id="A0A552U7D1"/>
<dbReference type="PANTHER" id="PTHR34040">
    <property type="entry name" value="FLAGELLAR BIOSYNTHETIC PROTEIN FLIQ"/>
    <property type="match status" value="1"/>
</dbReference>
<evidence type="ECO:0000256" key="7">
    <source>
        <dbReference type="SAM" id="Phobius"/>
    </source>
</evidence>
<evidence type="ECO:0000256" key="6">
    <source>
        <dbReference type="ARBA" id="ARBA00023136"/>
    </source>
</evidence>
<evidence type="ECO:0000256" key="5">
    <source>
        <dbReference type="ARBA" id="ARBA00022989"/>
    </source>
</evidence>
<dbReference type="PANTHER" id="PTHR34040:SF2">
    <property type="entry name" value="FLAGELLAR BIOSYNTHETIC PROTEIN FLIQ"/>
    <property type="match status" value="1"/>
</dbReference>
<keyword evidence="4 7" id="KW-0812">Transmembrane</keyword>
<comment type="subcellular location">
    <subcellularLocation>
        <location evidence="1">Cell membrane</location>
        <topology evidence="1">Multi-pass membrane protein</topology>
    </subcellularLocation>
</comment>